<keyword evidence="2" id="KW-1185">Reference proteome</keyword>
<dbReference type="Proteomes" id="UP001060085">
    <property type="component" value="Linkage Group LG07"/>
</dbReference>
<evidence type="ECO:0000313" key="1">
    <source>
        <dbReference type="EMBL" id="KAI5655378.1"/>
    </source>
</evidence>
<organism evidence="1 2">
    <name type="scientific">Catharanthus roseus</name>
    <name type="common">Madagascar periwinkle</name>
    <name type="synonym">Vinca rosea</name>
    <dbReference type="NCBI Taxonomy" id="4058"/>
    <lineage>
        <taxon>Eukaryota</taxon>
        <taxon>Viridiplantae</taxon>
        <taxon>Streptophyta</taxon>
        <taxon>Embryophyta</taxon>
        <taxon>Tracheophyta</taxon>
        <taxon>Spermatophyta</taxon>
        <taxon>Magnoliopsida</taxon>
        <taxon>eudicotyledons</taxon>
        <taxon>Gunneridae</taxon>
        <taxon>Pentapetalae</taxon>
        <taxon>asterids</taxon>
        <taxon>lamiids</taxon>
        <taxon>Gentianales</taxon>
        <taxon>Apocynaceae</taxon>
        <taxon>Rauvolfioideae</taxon>
        <taxon>Vinceae</taxon>
        <taxon>Catharanthinae</taxon>
        <taxon>Catharanthus</taxon>
    </lineage>
</organism>
<protein>
    <submittedName>
        <fullName evidence="1">Uncharacterized protein</fullName>
    </submittedName>
</protein>
<name>A0ACC0A3B2_CATRO</name>
<proteinExistence type="predicted"/>
<dbReference type="EMBL" id="CM044707">
    <property type="protein sequence ID" value="KAI5655378.1"/>
    <property type="molecule type" value="Genomic_DNA"/>
</dbReference>
<reference evidence="2" key="1">
    <citation type="journal article" date="2023" name="Nat. Plants">
        <title>Single-cell RNA sequencing provides a high-resolution roadmap for understanding the multicellular compartmentation of specialized metabolism.</title>
        <authorList>
            <person name="Sun S."/>
            <person name="Shen X."/>
            <person name="Li Y."/>
            <person name="Li Y."/>
            <person name="Wang S."/>
            <person name="Li R."/>
            <person name="Zhang H."/>
            <person name="Shen G."/>
            <person name="Guo B."/>
            <person name="Wei J."/>
            <person name="Xu J."/>
            <person name="St-Pierre B."/>
            <person name="Chen S."/>
            <person name="Sun C."/>
        </authorList>
    </citation>
    <scope>NUCLEOTIDE SEQUENCE [LARGE SCALE GENOMIC DNA]</scope>
</reference>
<accession>A0ACC0A3B2</accession>
<gene>
    <name evidence="1" type="ORF">M9H77_32565</name>
</gene>
<evidence type="ECO:0000313" key="2">
    <source>
        <dbReference type="Proteomes" id="UP001060085"/>
    </source>
</evidence>
<comment type="caution">
    <text evidence="1">The sequence shown here is derived from an EMBL/GenBank/DDBJ whole genome shotgun (WGS) entry which is preliminary data.</text>
</comment>
<sequence length="2369" mass="263931">MNDTDVSKQIQQMVRFIRQEAEEKANEISVSAEEEFNIEKLQLVEAEKKKIRQEYERKQKQVEIRKKIEYSMQLNASRIKVLQAQDDLVNSMKESASKELLHVSHHHHNYKSLLKDLIVQSLLRLKEPSVLLRCRKDDVHLVESVLDSAKEEYAEKSQVHEPEIIVDHVHLPPAPSHHDAHGLFCSGGVVLASRDGKIVCENTLDARLDVVFRKKLPEGVSSSLVKALTAASRNVAVSRSNKYCLEETVKAFSVQQIQEFCPDTASRTPNDSNFSRNRPVIRCFHATSESRRDGDSPWGLTSQRKGKFKNKTKRTAPPVEAPYVPAKLKTVTKSSPGKTIEIFEGMTIKEFAEQCGEKIAIVQRILENDVGEKVDSEFDTLSIDIAEMVAMELEVNVRRRHSNEGAEILPRPPVVTVMGHVDHGKTSLLDALRQTSVAAREAGGITQHLGAFVVGMQSGAAITFLDTPGHAAFSAMRARGAAVTDIVVLVVAADDGVMPQTLEAMSHAKAAGVPIVVAINKCDKPTADPERVKMQLAAEGLPLEEVGGDVQVVEVSAINKIGLDKLEEALLLQAEMMDLKARNDGPAQAYVVEARLDRGRGPLATAIVKAGTLVSGQYIVVGAEWGRIRAIRDTAGKLTDQATPAMPVEIEGLKGLPMAGDDIIVVHSEDRARMLSEGRRKKREKDRLKKMEEERQEILNLEKQEEEEMEGEGDSEEIVEEEENEKGRINGRRRRKERKTEPEIKPKRPELPIIVKADVQGTVEAVSNALKSLNTRQLPVYVVHVGVGPISQSDVDLAQACCACIVGFNVRAPPNSISLAAAQAGVKIKLHRVIYHLLEDIGNLIVEKAPGTFETQVAGEAQVLSIFELKGRSKAKGDDVKIAGCRVTDGRVTKASTMRLLRSGEVIFEAKEVNKPGIKAILDPSSCANHILVLSADILILVILIIAFVRGDPPLRRPLFTSERKNISLVSTFSLIFNVTIALGYISSGIRSVRNNWNPLPLHSWLVFIVHGLTWLLLCFLVIKQKGHASFISTMKICSFAAFLGGFLCVISIWELVVDNKAVSITEVVDILSFPGALLLLFCEIESKRSSEAGQDEHDNEPYAPLEGGEVNLANRGSFAEAGFLSTMSFSWLNGLMKKGKEKTLEDHDIPELRRQDKAETCYSLFNEKMNKQKQQNSGYQSSVFLSSIIFCQWKEISVSGLFALVKIITLSSGPLFLYAFINIAEGRGSFKYEGYVLTGALFLTKCIESLAERQWFFRTRLIGLRVQSLLTAAIFRKQLRLFNTARSIHSPGEIMNYVTVDAYKIGEFPYWLHQIWTTGLQICLALVIIYYAVGLATLPTIGIVILSMLGNSPVAKLQHKYLSELMVAQDKMLKATTEALANMKVLKFYAWEMHFKNIIGTLRQEESKWISKVQAQKGYYMVLFWSSPIIVSGITFWSCYLLSVPLNTSNVFTFLATLRIVQEPIRSIPDVLGMCIEAKVSFTRIVKFLEAPELQNSQNEQDFRDIEFEHSVLINCKKISWDIDSLGPTLANVCLMVKPGEKVAICGEVGSGKSTLIAAILGEVPLLDGNVEVHGKIAYVAQNAWIQTGTIQQNILFGSNMDQLKYQEVLRRCSLIKDLDMLPFGDQTLIGERGVNLSGGQKQRVQLARALYQEADIYLLDDPFSAVDAHTARSLFNEYIMGALSEKTVLLVTHQVDFLPAFDSILLMSKGRILKAATYDELLNSCQEFSNLVHAHGEAAKGEMNTEQVSHKKLKNSEDCIPKSHYEEQLVAPSIDQLIKQEEREIGTTCFRPYVQYLKKNKGFLYLTLTILSHLVYIVGQLGQNLWLATNLQNSSINEVELISVYTVIGCVMALTLLSRSYAVVLLGLKASKKIYSEFMTSIFRAPMSFYDSTPLGRILSRVSFDLSIVDLELSFKLSQAISTTMTTYFSLAILAALTWPILFVIIPTILITVLLQRFYFASAKELIRIHGTTKSSVASYLSETIAGTVTIRAFREEGRFFAESLKLIDKNASSFFHSFSTNEWLIQRLEVLCAIILSSSALALTFLPSRASESGYIGMALSYALSLNVFLVYCIQNQCMLENSIVSVERLEQYMHIPSEAPEIIQGNRPFLSWPQYGKVEIQDLKVRYQPNSTLVLQGISCIFQGGDKIGIVGRTGSGKTTLISTLFRLVEPTEGEIIIDGLNILTIGIHDLRSRLSIIPQEPTLFRGSIRYNLDPLSEHNDHEIWEVLEKCQLRDVIDKKEEGLDSLVTQDGSNWSMGQRQLFCLGRALLKKRKILVLDEATASIDNATDSIIQKTIHREFADCTVITVAHRIPTVLDCTMVLSLKDGKVVEYDEPMKLIKEESSLFGQLVKEYWLRSGNGERKI</sequence>